<proteinExistence type="predicted"/>
<reference evidence="2" key="2">
    <citation type="submission" date="2018-10" db="UniProtKB">
        <authorList>
            <consortium name="EnsemblPlants"/>
        </authorList>
    </citation>
    <scope>IDENTIFICATION</scope>
</reference>
<feature type="domain" description="F-box" evidence="1">
    <location>
        <begin position="18"/>
        <end position="58"/>
    </location>
</feature>
<dbReference type="InterPro" id="IPR055290">
    <property type="entry name" value="At3g26010-like"/>
</dbReference>
<evidence type="ECO:0000313" key="3">
    <source>
        <dbReference type="Proteomes" id="UP000019116"/>
    </source>
</evidence>
<dbReference type="PANTHER" id="PTHR35546">
    <property type="entry name" value="F-BOX PROTEIN INTERACTION DOMAIN PROTEIN-RELATED"/>
    <property type="match status" value="1"/>
</dbReference>
<dbReference type="SUPFAM" id="SSF81383">
    <property type="entry name" value="F-box domain"/>
    <property type="match status" value="1"/>
</dbReference>
<dbReference type="InterPro" id="IPR001810">
    <property type="entry name" value="F-box_dom"/>
</dbReference>
<dbReference type="Gene3D" id="1.20.1280.50">
    <property type="match status" value="1"/>
</dbReference>
<dbReference type="STRING" id="4565.A0A3B6FZZ6"/>
<evidence type="ECO:0000313" key="2">
    <source>
        <dbReference type="EnsemblPlants" id="TraesCS3B02G492800.1"/>
    </source>
</evidence>
<dbReference type="Gramene" id="TraesCLE_scaffold_070390_01G000200.1">
    <property type="protein sequence ID" value="TraesCLE_scaffold_070390_01G000200.1"/>
    <property type="gene ID" value="TraesCLE_scaffold_070390_01G000200"/>
</dbReference>
<dbReference type="OrthoDB" id="581708at2759"/>
<dbReference type="SMART" id="SM00256">
    <property type="entry name" value="FBOX"/>
    <property type="match status" value="1"/>
</dbReference>
<dbReference type="EnsemblPlants" id="TraesCS3B02G492800.1">
    <property type="protein sequence ID" value="TraesCS3B02G492800.1"/>
    <property type="gene ID" value="TraesCS3B02G492800"/>
</dbReference>
<dbReference type="PaxDb" id="4565-Traes_3B_3912BF88E.1"/>
<dbReference type="AlphaFoldDB" id="A0A3B6FZZ6"/>
<protein>
    <recommendedName>
        <fullName evidence="1">F-box domain-containing protein</fullName>
    </recommendedName>
</protein>
<dbReference type="Gramene" id="TraesCS3B02G492800.1">
    <property type="protein sequence ID" value="TraesCS3B02G492800.1"/>
    <property type="gene ID" value="TraesCS3B02G492800"/>
</dbReference>
<dbReference type="Pfam" id="PF00646">
    <property type="entry name" value="F-box"/>
    <property type="match status" value="1"/>
</dbReference>
<organism evidence="2">
    <name type="scientific">Triticum aestivum</name>
    <name type="common">Wheat</name>
    <dbReference type="NCBI Taxonomy" id="4565"/>
    <lineage>
        <taxon>Eukaryota</taxon>
        <taxon>Viridiplantae</taxon>
        <taxon>Streptophyta</taxon>
        <taxon>Embryophyta</taxon>
        <taxon>Tracheophyta</taxon>
        <taxon>Spermatophyta</taxon>
        <taxon>Magnoliopsida</taxon>
        <taxon>Liliopsida</taxon>
        <taxon>Poales</taxon>
        <taxon>Poaceae</taxon>
        <taxon>BOP clade</taxon>
        <taxon>Pooideae</taxon>
        <taxon>Triticodae</taxon>
        <taxon>Triticeae</taxon>
        <taxon>Triticinae</taxon>
        <taxon>Triticum</taxon>
    </lineage>
</organism>
<reference evidence="2" key="1">
    <citation type="submission" date="2018-08" db="EMBL/GenBank/DDBJ databases">
        <authorList>
            <person name="Rossello M."/>
        </authorList>
    </citation>
    <scope>NUCLEOTIDE SEQUENCE [LARGE SCALE GENOMIC DNA]</scope>
    <source>
        <strain evidence="2">cv. Chinese Spring</strain>
    </source>
</reference>
<dbReference type="Gramene" id="TraesCAD_scaffold_078914_01G000200.1">
    <property type="protein sequence ID" value="TraesCAD_scaffold_078914_01G000200.1"/>
    <property type="gene ID" value="TraesCAD_scaffold_078914_01G000200"/>
</dbReference>
<evidence type="ECO:0000259" key="1">
    <source>
        <dbReference type="SMART" id="SM00256"/>
    </source>
</evidence>
<dbReference type="InterPro" id="IPR036047">
    <property type="entry name" value="F-box-like_dom_sf"/>
</dbReference>
<dbReference type="Proteomes" id="UP000019116">
    <property type="component" value="Chromosome 3B"/>
</dbReference>
<keyword evidence="3" id="KW-1185">Reference proteome</keyword>
<sequence>MATGSMETAIMSDPTIKLPDDLLVEIISRVPFKSTRCCKCVSTRWRDLISHPDHRDKLPRSTLAGFFCKNRGMDCDPRFHDVYHSVSGDWCPFDDSLSFLPEYEELDILDCCNGLLLCLCSQPYAEKPDYVVCNPATEKWVTFPANRIVSFARLGFDPAVSSHFHVFELVPINSKVDMIIGSKRWGSTLPKLEVGHIKLLGTIQLRYSTFQGNCRIIPLPTSHDAPIVPNVYVSRGQLYLTNRGASELSIWVLEDSSSEDCWTLKLNVSYLQLFGEGYSSRMPYYGVISAHPEHNMAFVTIGLRSGFQELVKLFSYDVDSRELCFVSDLGWYVGRAYLSYVPLFSESLADGH</sequence>
<dbReference type="Gramene" id="TraesWEE_scaffold_132226_01G000200.1">
    <property type="protein sequence ID" value="TraesWEE_scaffold_132226_01G000200.1"/>
    <property type="gene ID" value="TraesWEE_scaffold_132226_01G000200"/>
</dbReference>
<dbReference type="Gramene" id="TraesCS3B03G1220300.1">
    <property type="protein sequence ID" value="TraesCS3B03G1220300.1.CDS"/>
    <property type="gene ID" value="TraesCS3B03G1220300"/>
</dbReference>
<dbReference type="Gramene" id="TraesRN3B0101224300.1">
    <property type="protein sequence ID" value="TraesRN3B0101224300.1"/>
    <property type="gene ID" value="TraesRN3B0101224300"/>
</dbReference>
<name>A0A3B6FZZ6_WHEAT</name>
<accession>A0A3B6FZZ6</accession>
<dbReference type="OMA" id="PEHNMAF"/>
<dbReference type="Gramene" id="TraesROB_scaffold_047834_01G000200.1">
    <property type="protein sequence ID" value="TraesROB_scaffold_047834_01G000200.1"/>
    <property type="gene ID" value="TraesROB_scaffold_047834_01G000200"/>
</dbReference>
<dbReference type="PANTHER" id="PTHR35546:SF105">
    <property type="entry name" value="OS05G0139200 PROTEIN"/>
    <property type="match status" value="1"/>
</dbReference>